<dbReference type="Gene3D" id="2.130.10.10">
    <property type="entry name" value="YVTN repeat-like/Quinoprotein amine dehydrogenase"/>
    <property type="match status" value="1"/>
</dbReference>
<keyword evidence="6" id="KW-0472">Membrane</keyword>
<dbReference type="InterPro" id="IPR001680">
    <property type="entry name" value="WD40_rpt"/>
</dbReference>
<dbReference type="PROSITE" id="PS00678">
    <property type="entry name" value="WD_REPEATS_1"/>
    <property type="match status" value="1"/>
</dbReference>
<dbReference type="InterPro" id="IPR019775">
    <property type="entry name" value="WD40_repeat_CS"/>
</dbReference>
<dbReference type="InterPro" id="IPR020472">
    <property type="entry name" value="WD40_PAC1"/>
</dbReference>
<sequence length="626" mass="69070">MYGLRISTLTLFLFFAPITSTRILFLPQPTTSANLLLLPAAAAAAAIIVLAVSAFAFLHCLRRRKTFSAHATAAFQKLRISSESPELHPLLASPEDRQQPLCSPRGKILGSEPIPESKEANSEDDVGISDNEAETEILLHFLISLKEEKKKQAAKLEEVLNFLNEDIKEVERTYSFGTDSVFAFAQTNNPEVRGNSSHSQDSSSSDISRSIQRSFVDEERFTSNLKQLESSYLEARSRVLPKETSSVSSNDKNVMESKWRLPHVENANNEPRTVQSSVGCLASFCEGLCKFARYSKFEECGRLRNSDSFCSANLICSLSFDHDEDYIAVAGVSRKIKIFDFNVISRDFIAIHDPIVEMSNESKLSCVCWNTSIKNHLASADYGGVVQIWDVGTGQSLSQYMEHQKRAWSIHFSLSDPKMFASGSDDCSIKLWNISEKNSLGTIRNHANICCVQFSPSSTNLLFVGGADHNIYGYDLRHTRIPWCTLAGHGKSVSYIKFIDAEAVVSASTDNSLKLWDLKKTSSSALSSDSCVLTFKGHTNKKNFVGLSALDGYIACGSESNEVFSYHKSLPVPMATHKFDATDPISGNPNSGDSNGQFVSSVCWRKKSNMLVAANSVGIVKLLQMV</sequence>
<dbReference type="PRINTS" id="PR00320">
    <property type="entry name" value="GPROTEINBRPT"/>
</dbReference>
<dbReference type="SMART" id="SM00320">
    <property type="entry name" value="WD40"/>
    <property type="match status" value="6"/>
</dbReference>
<dbReference type="GO" id="GO:0009640">
    <property type="term" value="P:photomorphogenesis"/>
    <property type="evidence" value="ECO:0007669"/>
    <property type="project" value="InterPro"/>
</dbReference>
<feature type="repeat" description="WD" evidence="3">
    <location>
        <begin position="486"/>
        <end position="526"/>
    </location>
</feature>
<dbReference type="SUPFAM" id="SSF50978">
    <property type="entry name" value="WD40 repeat-like"/>
    <property type="match status" value="1"/>
</dbReference>
<dbReference type="AlphaFoldDB" id="A0AAN9S5D9"/>
<keyword evidence="2" id="KW-0677">Repeat</keyword>
<feature type="coiled-coil region" evidence="4">
    <location>
        <begin position="146"/>
        <end position="173"/>
    </location>
</feature>
<evidence type="ECO:0000256" key="2">
    <source>
        <dbReference type="ARBA" id="ARBA00022737"/>
    </source>
</evidence>
<gene>
    <name evidence="7" type="ORF">VNO78_25140</name>
</gene>
<organism evidence="7 8">
    <name type="scientific">Psophocarpus tetragonolobus</name>
    <name type="common">Winged bean</name>
    <name type="synonym">Dolichos tetragonolobus</name>
    <dbReference type="NCBI Taxonomy" id="3891"/>
    <lineage>
        <taxon>Eukaryota</taxon>
        <taxon>Viridiplantae</taxon>
        <taxon>Streptophyta</taxon>
        <taxon>Embryophyta</taxon>
        <taxon>Tracheophyta</taxon>
        <taxon>Spermatophyta</taxon>
        <taxon>Magnoliopsida</taxon>
        <taxon>eudicotyledons</taxon>
        <taxon>Gunneridae</taxon>
        <taxon>Pentapetalae</taxon>
        <taxon>rosids</taxon>
        <taxon>fabids</taxon>
        <taxon>Fabales</taxon>
        <taxon>Fabaceae</taxon>
        <taxon>Papilionoideae</taxon>
        <taxon>50 kb inversion clade</taxon>
        <taxon>NPAAA clade</taxon>
        <taxon>indigoferoid/millettioid clade</taxon>
        <taxon>Phaseoleae</taxon>
        <taxon>Psophocarpus</taxon>
    </lineage>
</organism>
<dbReference type="InterPro" id="IPR036322">
    <property type="entry name" value="WD40_repeat_dom_sf"/>
</dbReference>
<keyword evidence="6" id="KW-1133">Transmembrane helix</keyword>
<keyword evidence="8" id="KW-1185">Reference proteome</keyword>
<dbReference type="PANTHER" id="PTHR44218">
    <property type="entry name" value="PROTEIN SPA1-RELATED 2"/>
    <property type="match status" value="1"/>
</dbReference>
<dbReference type="PANTHER" id="PTHR44218:SF10">
    <property type="entry name" value="LIGASE COP1, PUTATIVE-RELATED"/>
    <property type="match status" value="1"/>
</dbReference>
<keyword evidence="4" id="KW-0175">Coiled coil</keyword>
<feature type="region of interest" description="Disordered" evidence="5">
    <location>
        <begin position="189"/>
        <end position="209"/>
    </location>
</feature>
<evidence type="ECO:0000256" key="4">
    <source>
        <dbReference type="SAM" id="Coils"/>
    </source>
</evidence>
<feature type="compositionally biased region" description="Low complexity" evidence="5">
    <location>
        <begin position="196"/>
        <end position="209"/>
    </location>
</feature>
<dbReference type="Pfam" id="PF00400">
    <property type="entry name" value="WD40"/>
    <property type="match status" value="4"/>
</dbReference>
<evidence type="ECO:0000256" key="5">
    <source>
        <dbReference type="SAM" id="MobiDB-lite"/>
    </source>
</evidence>
<dbReference type="InterPro" id="IPR015943">
    <property type="entry name" value="WD40/YVTN_repeat-like_dom_sf"/>
</dbReference>
<name>A0AAN9S5D9_PSOTE</name>
<evidence type="ECO:0000313" key="8">
    <source>
        <dbReference type="Proteomes" id="UP001386955"/>
    </source>
</evidence>
<feature type="repeat" description="WD" evidence="3">
    <location>
        <begin position="400"/>
        <end position="442"/>
    </location>
</feature>
<feature type="region of interest" description="Disordered" evidence="5">
    <location>
        <begin position="95"/>
        <end position="126"/>
    </location>
</feature>
<comment type="caution">
    <text evidence="7">The sequence shown here is derived from an EMBL/GenBank/DDBJ whole genome shotgun (WGS) entry which is preliminary data.</text>
</comment>
<feature type="transmembrane region" description="Helical" evidence="6">
    <location>
        <begin position="37"/>
        <end position="58"/>
    </location>
</feature>
<protein>
    <submittedName>
        <fullName evidence="7">Uncharacterized protein</fullName>
    </submittedName>
</protein>
<reference evidence="7 8" key="1">
    <citation type="submission" date="2024-01" db="EMBL/GenBank/DDBJ databases">
        <title>The genomes of 5 underutilized Papilionoideae crops provide insights into root nodulation and disease resistanc.</title>
        <authorList>
            <person name="Jiang F."/>
        </authorList>
    </citation>
    <scope>NUCLEOTIDE SEQUENCE [LARGE SCALE GENOMIC DNA]</scope>
    <source>
        <strain evidence="7">DUOXIRENSHENG_FW03</strain>
        <tissue evidence="7">Leaves</tissue>
    </source>
</reference>
<dbReference type="InterPro" id="IPR044630">
    <property type="entry name" value="SPA1/2/3/4"/>
</dbReference>
<keyword evidence="1 3" id="KW-0853">WD repeat</keyword>
<accession>A0AAN9S5D9</accession>
<dbReference type="PROSITE" id="PS50294">
    <property type="entry name" value="WD_REPEATS_REGION"/>
    <property type="match status" value="1"/>
</dbReference>
<keyword evidence="6" id="KW-0812">Transmembrane</keyword>
<evidence type="ECO:0000313" key="7">
    <source>
        <dbReference type="EMBL" id="KAK7389845.1"/>
    </source>
</evidence>
<dbReference type="Proteomes" id="UP001386955">
    <property type="component" value="Unassembled WGS sequence"/>
</dbReference>
<evidence type="ECO:0000256" key="3">
    <source>
        <dbReference type="PROSITE-ProRule" id="PRU00221"/>
    </source>
</evidence>
<dbReference type="EMBL" id="JAYMYS010000006">
    <property type="protein sequence ID" value="KAK7389845.1"/>
    <property type="molecule type" value="Genomic_DNA"/>
</dbReference>
<proteinExistence type="predicted"/>
<evidence type="ECO:0000256" key="1">
    <source>
        <dbReference type="ARBA" id="ARBA00022574"/>
    </source>
</evidence>
<dbReference type="PROSITE" id="PS50082">
    <property type="entry name" value="WD_REPEATS_2"/>
    <property type="match status" value="2"/>
</dbReference>
<evidence type="ECO:0000256" key="6">
    <source>
        <dbReference type="SAM" id="Phobius"/>
    </source>
</evidence>